<dbReference type="RefSeq" id="WP_057558931.1">
    <property type="nucleotide sequence ID" value="NZ_CDNY01000004.1"/>
</dbReference>
<dbReference type="AlphaFoldDB" id="A0A9P1L171"/>
<organism evidence="2 3">
    <name type="scientific">Paraclostridium sordellii</name>
    <name type="common">Clostridium sordellii</name>
    <dbReference type="NCBI Taxonomy" id="1505"/>
    <lineage>
        <taxon>Bacteria</taxon>
        <taxon>Bacillati</taxon>
        <taxon>Bacillota</taxon>
        <taxon>Clostridia</taxon>
        <taxon>Peptostreptococcales</taxon>
        <taxon>Peptostreptococcaceae</taxon>
        <taxon>Paraclostridium</taxon>
    </lineage>
</organism>
<dbReference type="InterPro" id="IPR035958">
    <property type="entry name" value="SecB-like_sf"/>
</dbReference>
<accession>A0A9P1L171</accession>
<dbReference type="Proteomes" id="UP000049685">
    <property type="component" value="Unassembled WGS sequence"/>
</dbReference>
<proteinExistence type="inferred from homology"/>
<reference evidence="3" key="1">
    <citation type="submission" date="2015-01" db="EMBL/GenBank/DDBJ databases">
        <authorList>
            <person name="Aslett A.Martin."/>
            <person name="De Silva Nishadi"/>
        </authorList>
    </citation>
    <scope>NUCLEOTIDE SEQUENCE [LARGE SCALE GENOMIC DNA]</scope>
    <source>
        <strain evidence="3">UMC4404</strain>
    </source>
</reference>
<evidence type="ECO:0000313" key="2">
    <source>
        <dbReference type="EMBL" id="CEN31420.1"/>
    </source>
</evidence>
<sequence length="142" mass="16675">MQEQINKEIYSNLVKSVEIKSIQLNYLEISDVNSDLENIDTVNIDLKFDNSKFNKLEDMLIIYSDFMLETKSNRKNETVFKMHFTYKLTYYISSLNDFDDIYINLFANRNVPVNIWPYARELISSSSSRIGLPSIVIEPLKI</sequence>
<protein>
    <submittedName>
        <fullName evidence="2">Protein-export chaperone SecB</fullName>
    </submittedName>
</protein>
<evidence type="ECO:0000256" key="1">
    <source>
        <dbReference type="ARBA" id="ARBA00009990"/>
    </source>
</evidence>
<dbReference type="Gene3D" id="3.10.420.10">
    <property type="entry name" value="SecB-like"/>
    <property type="match status" value="1"/>
</dbReference>
<dbReference type="Pfam" id="PF02556">
    <property type="entry name" value="SecB"/>
    <property type="match status" value="1"/>
</dbReference>
<evidence type="ECO:0000313" key="3">
    <source>
        <dbReference type="Proteomes" id="UP000049685"/>
    </source>
</evidence>
<comment type="similarity">
    <text evidence="1">Belongs to the SecB family.</text>
</comment>
<dbReference type="EMBL" id="CDNY01000004">
    <property type="protein sequence ID" value="CEN31420.1"/>
    <property type="molecule type" value="Genomic_DNA"/>
</dbReference>
<dbReference type="InterPro" id="IPR003708">
    <property type="entry name" value="SecB"/>
</dbReference>
<dbReference type="SUPFAM" id="SSF54611">
    <property type="entry name" value="SecB-like"/>
    <property type="match status" value="1"/>
</dbReference>
<comment type="caution">
    <text evidence="2">The sequence shown here is derived from an EMBL/GenBank/DDBJ whole genome shotgun (WGS) entry which is preliminary data.</text>
</comment>
<name>A0A9P1L171_PARSO</name>
<gene>
    <name evidence="2" type="ORF">UMC4404_32941</name>
</gene>